<reference evidence="6" key="1">
    <citation type="submission" date="2024-06" db="EMBL/GenBank/DDBJ databases">
        <title>Streptomyces sp. strain HUAS MG91 genome sequences.</title>
        <authorList>
            <person name="Mo P."/>
        </authorList>
    </citation>
    <scope>NUCLEOTIDE SEQUENCE</scope>
    <source>
        <strain evidence="6">HUAS MG91</strain>
    </source>
</reference>
<gene>
    <name evidence="6" type="ORF">ABII15_04125</name>
</gene>
<evidence type="ECO:0000256" key="1">
    <source>
        <dbReference type="ARBA" id="ARBA00009437"/>
    </source>
</evidence>
<accession>A0AAU8ILG6</accession>
<name>A0AAU8ILG6_9ACTN</name>
<sequence>MLLRQLEYLVALARTGHFARAAQNCYVSQPTLSEGIRKLESELGVPLVRRGHRFEGLTAEGEEVVVWARRMLADRDAMTAGLAALRSGLEGELRIGAVPTAVAAVALLTQPFCAANSHTTVRVHADLQGDEIVRRLRAFELHGAVTYPTREPGLPFVPLYRERYVLLTQEAADVDAEGVGWAEAASLPLCLLHPHMVGRQVLDAVFTELRVAVAPRVETDSIASLIAHVRTGHWSTVVPHTWLHVFGIPAGMRAVPLLRPRRSAGIGLLLPPRTPLSVMEQALADLARTSSMHVALDELPG</sequence>
<dbReference type="CDD" id="cd05466">
    <property type="entry name" value="PBP2_LTTR_substrate"/>
    <property type="match status" value="1"/>
</dbReference>
<proteinExistence type="inferred from homology"/>
<keyword evidence="4" id="KW-0804">Transcription</keyword>
<dbReference type="Gene3D" id="3.40.190.290">
    <property type="match status" value="1"/>
</dbReference>
<dbReference type="InterPro" id="IPR005119">
    <property type="entry name" value="LysR_subst-bd"/>
</dbReference>
<dbReference type="GO" id="GO:0003700">
    <property type="term" value="F:DNA-binding transcription factor activity"/>
    <property type="evidence" value="ECO:0007669"/>
    <property type="project" value="InterPro"/>
</dbReference>
<dbReference type="RefSeq" id="WP_353940891.1">
    <property type="nucleotide sequence ID" value="NZ_CP159534.1"/>
</dbReference>
<comment type="similarity">
    <text evidence="1">Belongs to the LysR transcriptional regulatory family.</text>
</comment>
<dbReference type="KEGG" id="stac:ABII15_04125"/>
<dbReference type="InterPro" id="IPR000847">
    <property type="entry name" value="LysR_HTH_N"/>
</dbReference>
<evidence type="ECO:0000256" key="2">
    <source>
        <dbReference type="ARBA" id="ARBA00023015"/>
    </source>
</evidence>
<evidence type="ECO:0000313" key="6">
    <source>
        <dbReference type="EMBL" id="XCJ69206.1"/>
    </source>
</evidence>
<protein>
    <submittedName>
        <fullName evidence="6">LysR family transcriptional regulator</fullName>
    </submittedName>
</protein>
<dbReference type="SUPFAM" id="SSF53850">
    <property type="entry name" value="Periplasmic binding protein-like II"/>
    <property type="match status" value="1"/>
</dbReference>
<dbReference type="GO" id="GO:0005829">
    <property type="term" value="C:cytosol"/>
    <property type="evidence" value="ECO:0007669"/>
    <property type="project" value="TreeGrafter"/>
</dbReference>
<dbReference type="Pfam" id="PF03466">
    <property type="entry name" value="LysR_substrate"/>
    <property type="match status" value="1"/>
</dbReference>
<dbReference type="PANTHER" id="PTHR30419:SF31">
    <property type="entry name" value="BLR3139 PROTEIN"/>
    <property type="match status" value="1"/>
</dbReference>
<dbReference type="Pfam" id="PF00126">
    <property type="entry name" value="HTH_1"/>
    <property type="match status" value="1"/>
</dbReference>
<dbReference type="InterPro" id="IPR050950">
    <property type="entry name" value="HTH-type_LysR_regulators"/>
</dbReference>
<dbReference type="PRINTS" id="PR00039">
    <property type="entry name" value="HTHLYSR"/>
</dbReference>
<dbReference type="GO" id="GO:0003677">
    <property type="term" value="F:DNA binding"/>
    <property type="evidence" value="ECO:0007669"/>
    <property type="project" value="UniProtKB-KW"/>
</dbReference>
<feature type="domain" description="HTH lysR-type" evidence="5">
    <location>
        <begin position="1"/>
        <end position="58"/>
    </location>
</feature>
<dbReference type="AlphaFoldDB" id="A0AAU8ILG6"/>
<dbReference type="PANTHER" id="PTHR30419">
    <property type="entry name" value="HTH-TYPE TRANSCRIPTIONAL REGULATOR YBHD"/>
    <property type="match status" value="1"/>
</dbReference>
<dbReference type="SUPFAM" id="SSF46785">
    <property type="entry name" value="Winged helix' DNA-binding domain"/>
    <property type="match status" value="1"/>
</dbReference>
<evidence type="ECO:0000256" key="3">
    <source>
        <dbReference type="ARBA" id="ARBA00023125"/>
    </source>
</evidence>
<evidence type="ECO:0000256" key="4">
    <source>
        <dbReference type="ARBA" id="ARBA00023163"/>
    </source>
</evidence>
<dbReference type="InterPro" id="IPR036388">
    <property type="entry name" value="WH-like_DNA-bd_sf"/>
</dbReference>
<keyword evidence="3" id="KW-0238">DNA-binding</keyword>
<dbReference type="InterPro" id="IPR036390">
    <property type="entry name" value="WH_DNA-bd_sf"/>
</dbReference>
<evidence type="ECO:0000259" key="5">
    <source>
        <dbReference type="PROSITE" id="PS50931"/>
    </source>
</evidence>
<dbReference type="EMBL" id="CP159534">
    <property type="protein sequence ID" value="XCJ69206.1"/>
    <property type="molecule type" value="Genomic_DNA"/>
</dbReference>
<dbReference type="FunFam" id="1.10.10.10:FF:000001">
    <property type="entry name" value="LysR family transcriptional regulator"/>
    <property type="match status" value="1"/>
</dbReference>
<dbReference type="Gene3D" id="1.10.10.10">
    <property type="entry name" value="Winged helix-like DNA-binding domain superfamily/Winged helix DNA-binding domain"/>
    <property type="match status" value="1"/>
</dbReference>
<keyword evidence="2" id="KW-0805">Transcription regulation</keyword>
<organism evidence="6">
    <name type="scientific">Streptomyces tabacisoli</name>
    <dbReference type="NCBI Taxonomy" id="3156398"/>
    <lineage>
        <taxon>Bacteria</taxon>
        <taxon>Bacillati</taxon>
        <taxon>Actinomycetota</taxon>
        <taxon>Actinomycetes</taxon>
        <taxon>Kitasatosporales</taxon>
        <taxon>Streptomycetaceae</taxon>
        <taxon>Streptomyces</taxon>
    </lineage>
</organism>
<dbReference type="PROSITE" id="PS50931">
    <property type="entry name" value="HTH_LYSR"/>
    <property type="match status" value="1"/>
</dbReference>